<dbReference type="AlphaFoldDB" id="A0A0N4XER4"/>
<organism evidence="4">
    <name type="scientific">Nippostrongylus brasiliensis</name>
    <name type="common">Rat hookworm</name>
    <dbReference type="NCBI Taxonomy" id="27835"/>
    <lineage>
        <taxon>Eukaryota</taxon>
        <taxon>Metazoa</taxon>
        <taxon>Ecdysozoa</taxon>
        <taxon>Nematoda</taxon>
        <taxon>Chromadorea</taxon>
        <taxon>Rhabditida</taxon>
        <taxon>Rhabditina</taxon>
        <taxon>Rhabditomorpha</taxon>
        <taxon>Strongyloidea</taxon>
        <taxon>Heligmosomidae</taxon>
        <taxon>Nippostrongylus</taxon>
    </lineage>
</organism>
<evidence type="ECO:0000313" key="3">
    <source>
        <dbReference type="Proteomes" id="UP000271162"/>
    </source>
</evidence>
<reference evidence="2 3" key="2">
    <citation type="submission" date="2018-11" db="EMBL/GenBank/DDBJ databases">
        <authorList>
            <consortium name="Pathogen Informatics"/>
        </authorList>
    </citation>
    <scope>NUCLEOTIDE SEQUENCE [LARGE SCALE GENOMIC DNA]</scope>
</reference>
<proteinExistence type="predicted"/>
<evidence type="ECO:0000313" key="2">
    <source>
        <dbReference type="EMBL" id="VDL64204.1"/>
    </source>
</evidence>
<evidence type="ECO:0000256" key="1">
    <source>
        <dbReference type="SAM" id="MobiDB-lite"/>
    </source>
</evidence>
<name>A0A0N4XER4_NIPBR</name>
<feature type="compositionally biased region" description="Polar residues" evidence="1">
    <location>
        <begin position="69"/>
        <end position="83"/>
    </location>
</feature>
<dbReference type="EMBL" id="UYSL01000659">
    <property type="protein sequence ID" value="VDL64204.1"/>
    <property type="molecule type" value="Genomic_DNA"/>
</dbReference>
<gene>
    <name evidence="2" type="ORF">NBR_LOCUS1017</name>
</gene>
<reference evidence="4" key="1">
    <citation type="submission" date="2017-02" db="UniProtKB">
        <authorList>
            <consortium name="WormBaseParasite"/>
        </authorList>
    </citation>
    <scope>IDENTIFICATION</scope>
</reference>
<feature type="region of interest" description="Disordered" evidence="1">
    <location>
        <begin position="38"/>
        <end position="83"/>
    </location>
</feature>
<evidence type="ECO:0000313" key="4">
    <source>
        <dbReference type="WBParaSite" id="NBR_0000101601-mRNA-1"/>
    </source>
</evidence>
<sequence>MRVGVIGGDIDDDKFEMNKFRQTSSYVLIGTMRSADQAVNRRWPNGPQRRIPVDQPQLADQSVADHQRLQISNQPSRGQDVSA</sequence>
<keyword evidence="3" id="KW-1185">Reference proteome</keyword>
<accession>A0A0N4XER4</accession>
<protein>
    <submittedName>
        <fullName evidence="4">Copine domain-containing protein</fullName>
    </submittedName>
</protein>
<dbReference type="WBParaSite" id="NBR_0000101601-mRNA-1">
    <property type="protein sequence ID" value="NBR_0000101601-mRNA-1"/>
    <property type="gene ID" value="NBR_0000101601"/>
</dbReference>
<dbReference type="Proteomes" id="UP000271162">
    <property type="component" value="Unassembled WGS sequence"/>
</dbReference>